<protein>
    <submittedName>
        <fullName evidence="4">Testis-expressed protein 30 isoform X2</fullName>
    </submittedName>
</protein>
<dbReference type="Gene3D" id="3.40.50.1820">
    <property type="entry name" value="alpha/beta hydrolase"/>
    <property type="match status" value="1"/>
</dbReference>
<organism evidence="3 4">
    <name type="scientific">Clupea harengus</name>
    <name type="common">Atlantic herring</name>
    <dbReference type="NCBI Taxonomy" id="7950"/>
    <lineage>
        <taxon>Eukaryota</taxon>
        <taxon>Metazoa</taxon>
        <taxon>Chordata</taxon>
        <taxon>Craniata</taxon>
        <taxon>Vertebrata</taxon>
        <taxon>Euteleostomi</taxon>
        <taxon>Actinopterygii</taxon>
        <taxon>Neopterygii</taxon>
        <taxon>Teleostei</taxon>
        <taxon>Clupei</taxon>
        <taxon>Clupeiformes</taxon>
        <taxon>Clupeoidei</taxon>
        <taxon>Clupeidae</taxon>
        <taxon>Clupea</taxon>
    </lineage>
</organism>
<feature type="region of interest" description="Disordered" evidence="1">
    <location>
        <begin position="235"/>
        <end position="261"/>
    </location>
</feature>
<evidence type="ECO:0000313" key="4">
    <source>
        <dbReference type="RefSeq" id="XP_031436681.1"/>
    </source>
</evidence>
<dbReference type="InterPro" id="IPR046879">
    <property type="entry name" value="KANL3/Tex30_Abhydrolase"/>
</dbReference>
<proteinExistence type="predicted"/>
<dbReference type="Pfam" id="PF20408">
    <property type="entry name" value="Abhydrolase_11"/>
    <property type="match status" value="1"/>
</dbReference>
<dbReference type="AlphaFoldDB" id="A0A6P8GH79"/>
<dbReference type="CTD" id="93081"/>
<dbReference type="GeneID" id="105908584"/>
<reference evidence="4" key="1">
    <citation type="submission" date="2025-08" db="UniProtKB">
        <authorList>
            <consortium name="RefSeq"/>
        </authorList>
    </citation>
    <scope>IDENTIFICATION</scope>
</reference>
<evidence type="ECO:0000259" key="2">
    <source>
        <dbReference type="Pfam" id="PF20408"/>
    </source>
</evidence>
<evidence type="ECO:0000313" key="3">
    <source>
        <dbReference type="Proteomes" id="UP000515152"/>
    </source>
</evidence>
<accession>A0A6P8GH79</accession>
<evidence type="ECO:0000256" key="1">
    <source>
        <dbReference type="SAM" id="MobiDB-lite"/>
    </source>
</evidence>
<dbReference type="InterPro" id="IPR029058">
    <property type="entry name" value="AB_hydrolase_fold"/>
</dbReference>
<dbReference type="PANTHER" id="PTHR13136:SF11">
    <property type="entry name" value="TESTIS-EXPRESSED PROTEIN 30"/>
    <property type="match status" value="1"/>
</dbReference>
<gene>
    <name evidence="4" type="primary">tex30</name>
</gene>
<feature type="compositionally biased region" description="Polar residues" evidence="1">
    <location>
        <begin position="235"/>
        <end position="258"/>
    </location>
</feature>
<dbReference type="OrthoDB" id="6415022at2759"/>
<name>A0A6P8GH79_CLUHA</name>
<keyword evidence="3" id="KW-1185">Reference proteome</keyword>
<dbReference type="Proteomes" id="UP000515152">
    <property type="component" value="Chromosome 2"/>
</dbReference>
<sequence length="291" mass="32449">MAECSEETIKIPFAEKWLDAVITVPDKVADVRTVLVLTHGAGGDMNFRHLVSLAQAVAACGDLCVRFTCKSLNLTYRVKAYGAVLKYLKSHDRFTLTKFFLGGRSMGARAAVSLARQLSDEGDECVQGMVCVSFPLHPPAQTHTHQQRSQDLRALSHQPVLFISGTADNMCKRKLLEELVGDMRAPTAVRWVEGGSHGLTVRGRPEEAVLKEVNTHVTEWIHTHTHVTEWIHTHTSQSGYTHRSQNDITSQSGYTPRSPNDIITHHRVDTHTGLRMTSSHITEWIHTQVSE</sequence>
<dbReference type="RefSeq" id="XP_031436681.1">
    <property type="nucleotide sequence ID" value="XM_031580821.2"/>
</dbReference>
<dbReference type="InterPro" id="IPR026555">
    <property type="entry name" value="NSL3/Tex30"/>
</dbReference>
<dbReference type="SUPFAM" id="SSF53474">
    <property type="entry name" value="alpha/beta-Hydrolases"/>
    <property type="match status" value="1"/>
</dbReference>
<dbReference type="PANTHER" id="PTHR13136">
    <property type="entry name" value="TESTIS DEVELOPMENT PROTEIN PRTD"/>
    <property type="match status" value="1"/>
</dbReference>
<feature type="domain" description="KANL3/Tex30 alpha/beta hydrolase-like" evidence="2">
    <location>
        <begin position="32"/>
        <end position="220"/>
    </location>
</feature>